<feature type="non-terminal residue" evidence="8">
    <location>
        <position position="272"/>
    </location>
</feature>
<dbReference type="FunFam" id="3.30.230.70:FF:000001">
    <property type="entry name" value="Polyribonucleotide nucleotidyltransferase"/>
    <property type="match status" value="1"/>
</dbReference>
<evidence type="ECO:0000256" key="1">
    <source>
        <dbReference type="ARBA" id="ARBA00012416"/>
    </source>
</evidence>
<dbReference type="Pfam" id="PF03725">
    <property type="entry name" value="RNase_PH_C"/>
    <property type="match status" value="1"/>
</dbReference>
<dbReference type="EC" id="2.7.7.8" evidence="1"/>
<dbReference type="CDD" id="cd11363">
    <property type="entry name" value="RNase_PH_PNPase_1"/>
    <property type="match status" value="1"/>
</dbReference>
<protein>
    <recommendedName>
        <fullName evidence="1">polyribonucleotide nucleotidyltransferase</fullName>
        <ecNumber evidence="1">2.7.7.8</ecNumber>
    </recommendedName>
</protein>
<reference evidence="8" key="1">
    <citation type="submission" date="2018-05" db="EMBL/GenBank/DDBJ databases">
        <authorList>
            <person name="Lanie J.A."/>
            <person name="Ng W.-L."/>
            <person name="Kazmierczak K.M."/>
            <person name="Andrzejewski T.M."/>
            <person name="Davidsen T.M."/>
            <person name="Wayne K.J."/>
            <person name="Tettelin H."/>
            <person name="Glass J.I."/>
            <person name="Rusch D."/>
            <person name="Podicherti R."/>
            <person name="Tsui H.-C.T."/>
            <person name="Winkler M.E."/>
        </authorList>
    </citation>
    <scope>NUCLEOTIDE SEQUENCE</scope>
</reference>
<dbReference type="InterPro" id="IPR027408">
    <property type="entry name" value="PNPase/RNase_PH_dom_sf"/>
</dbReference>
<dbReference type="EMBL" id="UINC01165520">
    <property type="protein sequence ID" value="SVD66954.1"/>
    <property type="molecule type" value="Genomic_DNA"/>
</dbReference>
<dbReference type="SUPFAM" id="SSF55666">
    <property type="entry name" value="Ribonuclease PH domain 2-like"/>
    <property type="match status" value="1"/>
</dbReference>
<evidence type="ECO:0000256" key="4">
    <source>
        <dbReference type="ARBA" id="ARBA00022884"/>
    </source>
</evidence>
<evidence type="ECO:0000259" key="5">
    <source>
        <dbReference type="Pfam" id="PF01138"/>
    </source>
</evidence>
<dbReference type="InterPro" id="IPR020568">
    <property type="entry name" value="Ribosomal_Su5_D2-typ_SF"/>
</dbReference>
<dbReference type="InterPro" id="IPR015847">
    <property type="entry name" value="ExoRNase_PH_dom2"/>
</dbReference>
<dbReference type="InterPro" id="IPR015848">
    <property type="entry name" value="PNPase_PH_RNA-bd_bac/org-type"/>
</dbReference>
<dbReference type="Gene3D" id="1.10.10.400">
    <property type="entry name" value="Polyribonucleotide nucleotidyltransferase, RNA-binding domain"/>
    <property type="match status" value="1"/>
</dbReference>
<dbReference type="GO" id="GO:0000175">
    <property type="term" value="F:3'-5'-RNA exonuclease activity"/>
    <property type="evidence" value="ECO:0007669"/>
    <property type="project" value="TreeGrafter"/>
</dbReference>
<dbReference type="Pfam" id="PF01138">
    <property type="entry name" value="RNase_PH"/>
    <property type="match status" value="1"/>
</dbReference>
<dbReference type="InterPro" id="IPR012162">
    <property type="entry name" value="PNPase"/>
</dbReference>
<evidence type="ECO:0000313" key="8">
    <source>
        <dbReference type="EMBL" id="SVD66954.1"/>
    </source>
</evidence>
<dbReference type="Gene3D" id="3.30.230.70">
    <property type="entry name" value="GHMP Kinase, N-terminal domain"/>
    <property type="match status" value="1"/>
</dbReference>
<evidence type="ECO:0000256" key="3">
    <source>
        <dbReference type="ARBA" id="ARBA00022695"/>
    </source>
</evidence>
<dbReference type="SUPFAM" id="SSF46915">
    <property type="entry name" value="Polynucleotide phosphorylase/guanosine pentaphosphate synthase (PNPase/GPSI), domain 3"/>
    <property type="match status" value="1"/>
</dbReference>
<dbReference type="GO" id="GO:0006396">
    <property type="term" value="P:RNA processing"/>
    <property type="evidence" value="ECO:0007669"/>
    <property type="project" value="InterPro"/>
</dbReference>
<evidence type="ECO:0000259" key="6">
    <source>
        <dbReference type="Pfam" id="PF03725"/>
    </source>
</evidence>
<feature type="domain" description="Exoribonuclease phosphorolytic" evidence="5">
    <location>
        <begin position="3"/>
        <end position="101"/>
    </location>
</feature>
<feature type="domain" description="Polyribonucleotide nucleotidyltransferase RNA-binding" evidence="7">
    <location>
        <begin position="198"/>
        <end position="272"/>
    </location>
</feature>
<name>A0A382X7V1_9ZZZZ</name>
<dbReference type="AlphaFoldDB" id="A0A382X7V1"/>
<feature type="non-terminal residue" evidence="8">
    <location>
        <position position="1"/>
    </location>
</feature>
<keyword evidence="3" id="KW-0548">Nucleotidyltransferase</keyword>
<accession>A0A382X7V1</accession>
<dbReference type="SUPFAM" id="SSF54211">
    <property type="entry name" value="Ribosomal protein S5 domain 2-like"/>
    <property type="match status" value="1"/>
</dbReference>
<organism evidence="8">
    <name type="scientific">marine metagenome</name>
    <dbReference type="NCBI Taxonomy" id="408172"/>
    <lineage>
        <taxon>unclassified sequences</taxon>
        <taxon>metagenomes</taxon>
        <taxon>ecological metagenomes</taxon>
    </lineage>
</organism>
<keyword evidence="2" id="KW-0808">Transferase</keyword>
<dbReference type="GO" id="GO:0005829">
    <property type="term" value="C:cytosol"/>
    <property type="evidence" value="ECO:0007669"/>
    <property type="project" value="TreeGrafter"/>
</dbReference>
<feature type="domain" description="Exoribonuclease phosphorolytic" evidence="6">
    <location>
        <begin position="104"/>
        <end position="168"/>
    </location>
</feature>
<dbReference type="InterPro" id="IPR036456">
    <property type="entry name" value="PNPase_PH_RNA-bd_sf"/>
</dbReference>
<dbReference type="GO" id="GO:0004654">
    <property type="term" value="F:polyribonucleotide nucleotidyltransferase activity"/>
    <property type="evidence" value="ECO:0007669"/>
    <property type="project" value="UniProtKB-EC"/>
</dbReference>
<evidence type="ECO:0000259" key="7">
    <source>
        <dbReference type="Pfam" id="PF03726"/>
    </source>
</evidence>
<gene>
    <name evidence="8" type="ORF">METZ01_LOCUS419808</name>
</gene>
<dbReference type="GO" id="GO:0003723">
    <property type="term" value="F:RNA binding"/>
    <property type="evidence" value="ECO:0007669"/>
    <property type="project" value="UniProtKB-KW"/>
</dbReference>
<dbReference type="PANTHER" id="PTHR11252:SF0">
    <property type="entry name" value="POLYRIBONUCLEOTIDE NUCLEOTIDYLTRANSFERASE 1, MITOCHONDRIAL"/>
    <property type="match status" value="1"/>
</dbReference>
<dbReference type="PANTHER" id="PTHR11252">
    <property type="entry name" value="POLYRIBONUCLEOTIDE NUCLEOTIDYLTRANSFERASE"/>
    <property type="match status" value="1"/>
</dbReference>
<dbReference type="InterPro" id="IPR036345">
    <property type="entry name" value="ExoRNase_PH_dom2_sf"/>
</dbReference>
<evidence type="ECO:0000256" key="2">
    <source>
        <dbReference type="ARBA" id="ARBA00022679"/>
    </source>
</evidence>
<proteinExistence type="predicted"/>
<dbReference type="GO" id="GO:0006402">
    <property type="term" value="P:mRNA catabolic process"/>
    <property type="evidence" value="ECO:0007669"/>
    <property type="project" value="InterPro"/>
</dbReference>
<sequence length="272" mass="30456">ATMAKEAREGIDFFPLTVDYREKTYAAGKIPGNFFRREARPGDIETLTCRLIDRPIRPLFPKAFKNETQVVALVISHDQTNPPDINAITGASAALMISDIPFETPVAGARISRVNGNLIFNPTYDDTANSDLNLVMAGTSDGIVMVEAGAKEVSEDDMLEALEFGHERIKKLIEIQIKLRELLGKEKLVVEAPQVDEELKNKIHEKVAAKLTEAMQISGKHERSDAIKQIREDLKGHLSPEEQEEKAGAIKEIFHDLEKDIVRNLILDKQYR</sequence>
<dbReference type="InterPro" id="IPR001247">
    <property type="entry name" value="ExoRNase_PH_dom1"/>
</dbReference>
<keyword evidence="4" id="KW-0694">RNA-binding</keyword>
<dbReference type="Pfam" id="PF03726">
    <property type="entry name" value="PNPase"/>
    <property type="match status" value="1"/>
</dbReference>